<evidence type="ECO:0000313" key="2">
    <source>
        <dbReference type="EnsemblPlants" id="KQL27712"/>
    </source>
</evidence>
<accession>K3Z1T7</accession>
<dbReference type="EnsemblPlants" id="KQL27712">
    <property type="protein sequence ID" value="KQL27712"/>
    <property type="gene ID" value="SETIT_020505mg"/>
</dbReference>
<dbReference type="InParanoid" id="K3Z1T7"/>
<dbReference type="Gramene" id="KQL27712">
    <property type="protein sequence ID" value="KQL27712"/>
    <property type="gene ID" value="SETIT_020505mg"/>
</dbReference>
<keyword evidence="1" id="KW-1133">Transmembrane helix</keyword>
<sequence>MGIRISSNTKMMQQGWYVMYEAAILIAAAALVTLV</sequence>
<dbReference type="HOGENOM" id="CLU_3369306_0_0_1"/>
<dbReference type="AlphaFoldDB" id="K3Z1T7"/>
<protein>
    <submittedName>
        <fullName evidence="2">Uncharacterized protein</fullName>
    </submittedName>
</protein>
<evidence type="ECO:0000256" key="1">
    <source>
        <dbReference type="SAM" id="Phobius"/>
    </source>
</evidence>
<reference evidence="2" key="2">
    <citation type="submission" date="2018-08" db="UniProtKB">
        <authorList>
            <consortium name="EnsemblPlants"/>
        </authorList>
    </citation>
    <scope>IDENTIFICATION</scope>
    <source>
        <strain evidence="2">Yugu1</strain>
    </source>
</reference>
<proteinExistence type="predicted"/>
<evidence type="ECO:0000313" key="3">
    <source>
        <dbReference type="Proteomes" id="UP000004995"/>
    </source>
</evidence>
<feature type="transmembrane region" description="Helical" evidence="1">
    <location>
        <begin position="16"/>
        <end position="34"/>
    </location>
</feature>
<reference evidence="3" key="1">
    <citation type="journal article" date="2012" name="Nat. Biotechnol.">
        <title>Reference genome sequence of the model plant Setaria.</title>
        <authorList>
            <person name="Bennetzen J.L."/>
            <person name="Schmutz J."/>
            <person name="Wang H."/>
            <person name="Percifield R."/>
            <person name="Hawkins J."/>
            <person name="Pontaroli A.C."/>
            <person name="Estep M."/>
            <person name="Feng L."/>
            <person name="Vaughn J.N."/>
            <person name="Grimwood J."/>
            <person name="Jenkins J."/>
            <person name="Barry K."/>
            <person name="Lindquist E."/>
            <person name="Hellsten U."/>
            <person name="Deshpande S."/>
            <person name="Wang X."/>
            <person name="Wu X."/>
            <person name="Mitros T."/>
            <person name="Triplett J."/>
            <person name="Yang X."/>
            <person name="Ye C.Y."/>
            <person name="Mauro-Herrera M."/>
            <person name="Wang L."/>
            <person name="Li P."/>
            <person name="Sharma M."/>
            <person name="Sharma R."/>
            <person name="Ronald P.C."/>
            <person name="Panaud O."/>
            <person name="Kellogg E.A."/>
            <person name="Brutnell T.P."/>
            <person name="Doust A.N."/>
            <person name="Tuskan G.A."/>
            <person name="Rokhsar D."/>
            <person name="Devos K.M."/>
        </authorList>
    </citation>
    <scope>NUCLEOTIDE SEQUENCE [LARGE SCALE GENOMIC DNA]</scope>
    <source>
        <strain evidence="3">cv. Yugu1</strain>
    </source>
</reference>
<organism evidence="2 3">
    <name type="scientific">Setaria italica</name>
    <name type="common">Foxtail millet</name>
    <name type="synonym">Panicum italicum</name>
    <dbReference type="NCBI Taxonomy" id="4555"/>
    <lineage>
        <taxon>Eukaryota</taxon>
        <taxon>Viridiplantae</taxon>
        <taxon>Streptophyta</taxon>
        <taxon>Embryophyta</taxon>
        <taxon>Tracheophyta</taxon>
        <taxon>Spermatophyta</taxon>
        <taxon>Magnoliopsida</taxon>
        <taxon>Liliopsida</taxon>
        <taxon>Poales</taxon>
        <taxon>Poaceae</taxon>
        <taxon>PACMAD clade</taxon>
        <taxon>Panicoideae</taxon>
        <taxon>Panicodae</taxon>
        <taxon>Paniceae</taxon>
        <taxon>Cenchrinae</taxon>
        <taxon>Setaria</taxon>
    </lineage>
</organism>
<keyword evidence="1" id="KW-0472">Membrane</keyword>
<keyword evidence="1" id="KW-0812">Transmembrane</keyword>
<name>K3Z1T7_SETIT</name>
<dbReference type="Proteomes" id="UP000004995">
    <property type="component" value="Unassembled WGS sequence"/>
</dbReference>
<keyword evidence="3" id="KW-1185">Reference proteome</keyword>
<dbReference type="EMBL" id="AGNK02000007">
    <property type="status" value="NOT_ANNOTATED_CDS"/>
    <property type="molecule type" value="Genomic_DNA"/>
</dbReference>